<geneLocation type="plasmid" evidence="2">
    <name>pNK6c DNA</name>
</geneLocation>
<dbReference type="EMBL" id="AP014687">
    <property type="protein sequence ID" value="BAR63543.1"/>
    <property type="molecule type" value="Genomic_DNA"/>
</dbReference>
<evidence type="ECO:0000313" key="2">
    <source>
        <dbReference type="Proteomes" id="UP000063308"/>
    </source>
</evidence>
<dbReference type="AlphaFoldDB" id="A0A0E4FZ74"/>
<reference evidence="1 2" key="1">
    <citation type="submission" date="2014-11" db="EMBL/GenBank/DDBJ databases">
        <title>Symbiosis island explosion on the genome of extra-slow-growing strains of soybean bradyrhizobia with massive insertion sequences.</title>
        <authorList>
            <person name="Iida T."/>
            <person name="Minamisawa K."/>
        </authorList>
    </citation>
    <scope>NUCLEOTIDE SEQUENCE [LARGE SCALE GENOMIC DNA]</scope>
    <source>
        <strain evidence="1 2">NK6</strain>
        <plasmid evidence="2">pNK6c DNA</plasmid>
    </source>
</reference>
<proteinExistence type="predicted"/>
<gene>
    <name evidence="1" type="ORF">NK6_c_136</name>
</gene>
<sequence length="65" mass="7121">MLAAHGELSWSRQAKIMTPLYLSRKLGPKCGKPMTAVPDDLAPGGPRYVCVVCEDDPLRDPLARK</sequence>
<protein>
    <submittedName>
        <fullName evidence="1">Uncharacterized protein</fullName>
    </submittedName>
</protein>
<name>A0A0E4FZ74_9BRAD</name>
<organism evidence="1 2">
    <name type="scientific">Bradyrhizobium diazoefficiens</name>
    <dbReference type="NCBI Taxonomy" id="1355477"/>
    <lineage>
        <taxon>Bacteria</taxon>
        <taxon>Pseudomonadati</taxon>
        <taxon>Pseudomonadota</taxon>
        <taxon>Alphaproteobacteria</taxon>
        <taxon>Hyphomicrobiales</taxon>
        <taxon>Nitrobacteraceae</taxon>
        <taxon>Bradyrhizobium</taxon>
    </lineage>
</organism>
<accession>A0A0E4FZ74</accession>
<evidence type="ECO:0000313" key="1">
    <source>
        <dbReference type="EMBL" id="BAR63543.1"/>
    </source>
</evidence>
<keyword evidence="1" id="KW-0614">Plasmid</keyword>
<dbReference type="Proteomes" id="UP000063308">
    <property type="component" value="Plasmid pNK6c"/>
</dbReference>